<proteinExistence type="predicted"/>
<dbReference type="EMBL" id="BONQ01000132">
    <property type="protein sequence ID" value="GIG50530.1"/>
    <property type="molecule type" value="Genomic_DNA"/>
</dbReference>
<feature type="region of interest" description="Disordered" evidence="1">
    <location>
        <begin position="814"/>
        <end position="848"/>
    </location>
</feature>
<gene>
    <name evidence="2" type="ORF">Dsi01nite_085710</name>
</gene>
<evidence type="ECO:0000313" key="2">
    <source>
        <dbReference type="EMBL" id="GIG50530.1"/>
    </source>
</evidence>
<organism evidence="2 3">
    <name type="scientific">Dactylosporangium siamense</name>
    <dbReference type="NCBI Taxonomy" id="685454"/>
    <lineage>
        <taxon>Bacteria</taxon>
        <taxon>Bacillati</taxon>
        <taxon>Actinomycetota</taxon>
        <taxon>Actinomycetes</taxon>
        <taxon>Micromonosporales</taxon>
        <taxon>Micromonosporaceae</taxon>
        <taxon>Dactylosporangium</taxon>
    </lineage>
</organism>
<evidence type="ECO:0000256" key="1">
    <source>
        <dbReference type="SAM" id="MobiDB-lite"/>
    </source>
</evidence>
<sequence length="848" mass="89510">MEKTVTAGWALYSKQPGASGEYGVLGGSLDHAVAEHYVKQLRNGQPDRRPDGPGSLPWLGFAGGVDGRPAHVLVETAWTDDVDAVGRPIVSSRVLVVDEGVDETAAASYTDLVAALRQLGWKRSDPAPPGSGDGRPVRLRLPITGPSAAVALIERLTLEWVAGVAALVLEGQRVAFTAAAGKPPKVAERIAIFDAVNALLPRGARVGVSASTWASHQAKSQPGMAFVERATGQVEVRVDERTPPQPQTSAGRSYARLLARMAATGLPIGRLLLHLDSQRDPLAGSAAAAAANLEQLAQESAVLAQVRAGHGEPDRVRQVLQRAGWDGLESGAARRDLRRFLVRTVLAGKPASAGAGQVLAAHWTDEVADEVADHATTLLSARQPGAVRTLFEVAAGSGAAAAQDLLHRVAGRVTARPEESGVRAFIDLLTEAPAATDPGDPVLHRRFLARPAAGAKMIGVLAEPSGGDRLLPVLALWQAQLSAEPHWARPVVVAVLGLTRGATERDGDELLRHWPDGISVVLAIAAGRGTLPAAFPIVRRALTIRAVDVAADDGRRAALAHTLVVVRDRWHHIEAPHLARIDLLLLVLGARATTLLAEEELRPEYLAALRDGWRSEELRPAADRLRAGLVDLLAPRPDRPSTAGGAGRMVRIVDAIDDPDLRPVVGGFLSVFLARHPGERLKLGPQWDPFLASWIEEYRALADLSRGGASAEALAVGLRGLLAARAPADSLFELLVPWLVPGREFAVVDLLTRLCVEPGREKTAAFAGALFDAIVTGQFRGLEVTFLPYLDAFGPVVAGMHARMVRMLDDAAPMPEASTSDKGIGGTGDGVSAKRRGAGAAESAESGR</sequence>
<feature type="compositionally biased region" description="Low complexity" evidence="1">
    <location>
        <begin position="838"/>
        <end position="848"/>
    </location>
</feature>
<protein>
    <submittedName>
        <fullName evidence="2">Uncharacterized protein</fullName>
    </submittedName>
</protein>
<dbReference type="AlphaFoldDB" id="A0A919UGE2"/>
<accession>A0A919UGE2</accession>
<name>A0A919UGE2_9ACTN</name>
<dbReference type="RefSeq" id="WP_203852175.1">
    <property type="nucleotide sequence ID" value="NZ_BAAAVW010000028.1"/>
</dbReference>
<dbReference type="Proteomes" id="UP000660611">
    <property type="component" value="Unassembled WGS sequence"/>
</dbReference>
<keyword evidence="3" id="KW-1185">Reference proteome</keyword>
<comment type="caution">
    <text evidence="2">The sequence shown here is derived from an EMBL/GenBank/DDBJ whole genome shotgun (WGS) entry which is preliminary data.</text>
</comment>
<evidence type="ECO:0000313" key="3">
    <source>
        <dbReference type="Proteomes" id="UP000660611"/>
    </source>
</evidence>
<reference evidence="2" key="1">
    <citation type="submission" date="2021-01" db="EMBL/GenBank/DDBJ databases">
        <title>Whole genome shotgun sequence of Dactylosporangium siamense NBRC 106093.</title>
        <authorList>
            <person name="Komaki H."/>
            <person name="Tamura T."/>
        </authorList>
    </citation>
    <scope>NUCLEOTIDE SEQUENCE</scope>
    <source>
        <strain evidence="2">NBRC 106093</strain>
    </source>
</reference>